<keyword evidence="2" id="KW-0812">Transmembrane</keyword>
<dbReference type="EMBL" id="CP159534">
    <property type="protein sequence ID" value="XCJ71416.1"/>
    <property type="molecule type" value="Genomic_DNA"/>
</dbReference>
<feature type="transmembrane region" description="Helical" evidence="2">
    <location>
        <begin position="81"/>
        <end position="100"/>
    </location>
</feature>
<proteinExistence type="predicted"/>
<keyword evidence="2" id="KW-1133">Transmembrane helix</keyword>
<feature type="compositionally biased region" description="Pro residues" evidence="1">
    <location>
        <begin position="140"/>
        <end position="161"/>
    </location>
</feature>
<sequence length="192" mass="20554">MYGPGAAPPSRNDGTVITLRVLFAVLSVLSCGLLACVPLFRIAMLRGKALDWVLAWVALPLTLALLAVVGSLPEADPRTDVALALVLIIAAASAVHFILYDIRRLQTPPRPPMGPYPPTAPTVGYGYPPQQPQPYAQPTVPLPPHTMPTQTPGPAPAPVPPQNQGQPPQRIDQVRAELDELSDYLRKQDGGR</sequence>
<dbReference type="RefSeq" id="WP_353943029.1">
    <property type="nucleotide sequence ID" value="NZ_CP159534.1"/>
</dbReference>
<evidence type="ECO:0000313" key="3">
    <source>
        <dbReference type="EMBL" id="XCJ71416.1"/>
    </source>
</evidence>
<dbReference type="KEGG" id="stac:ABII15_16195"/>
<evidence type="ECO:0000256" key="2">
    <source>
        <dbReference type="SAM" id="Phobius"/>
    </source>
</evidence>
<name>A0AAU8IT86_9ACTN</name>
<organism evidence="3">
    <name type="scientific">Streptomyces tabacisoli</name>
    <dbReference type="NCBI Taxonomy" id="3156398"/>
    <lineage>
        <taxon>Bacteria</taxon>
        <taxon>Bacillati</taxon>
        <taxon>Actinomycetota</taxon>
        <taxon>Actinomycetes</taxon>
        <taxon>Kitasatosporales</taxon>
        <taxon>Streptomycetaceae</taxon>
        <taxon>Streptomyces</taxon>
    </lineage>
</organism>
<evidence type="ECO:0000256" key="1">
    <source>
        <dbReference type="SAM" id="MobiDB-lite"/>
    </source>
</evidence>
<gene>
    <name evidence="3" type="ORF">ABII15_16195</name>
</gene>
<reference evidence="3" key="1">
    <citation type="submission" date="2024-06" db="EMBL/GenBank/DDBJ databases">
        <title>Streptomyces sp. strain HUAS MG91 genome sequences.</title>
        <authorList>
            <person name="Mo P."/>
        </authorList>
    </citation>
    <scope>NUCLEOTIDE SEQUENCE</scope>
    <source>
        <strain evidence="3">HUAS MG91</strain>
    </source>
</reference>
<feature type="transmembrane region" description="Helical" evidence="2">
    <location>
        <begin position="20"/>
        <end position="40"/>
    </location>
</feature>
<accession>A0AAU8IT86</accession>
<feature type="compositionally biased region" description="Low complexity" evidence="1">
    <location>
        <begin position="121"/>
        <end position="139"/>
    </location>
</feature>
<protein>
    <recommendedName>
        <fullName evidence="4">Integral membrane protein</fullName>
    </recommendedName>
</protein>
<evidence type="ECO:0008006" key="4">
    <source>
        <dbReference type="Google" id="ProtNLM"/>
    </source>
</evidence>
<keyword evidence="2" id="KW-0472">Membrane</keyword>
<feature type="transmembrane region" description="Helical" evidence="2">
    <location>
        <begin position="52"/>
        <end position="69"/>
    </location>
</feature>
<feature type="compositionally biased region" description="Pro residues" evidence="1">
    <location>
        <begin position="109"/>
        <end position="120"/>
    </location>
</feature>
<feature type="region of interest" description="Disordered" evidence="1">
    <location>
        <begin position="109"/>
        <end position="173"/>
    </location>
</feature>
<dbReference type="AlphaFoldDB" id="A0AAU8IT86"/>